<dbReference type="PANTHER" id="PTHR20956:SF12">
    <property type="entry name" value="FLYWCH-TYPE DOMAIN-CONTAINING PROTEIN"/>
    <property type="match status" value="1"/>
</dbReference>
<evidence type="ECO:0008006" key="3">
    <source>
        <dbReference type="Google" id="ProtNLM"/>
    </source>
</evidence>
<dbReference type="PANTHER" id="PTHR20956">
    <property type="entry name" value="HEH2P"/>
    <property type="match status" value="1"/>
</dbReference>
<gene>
    <name evidence="1" type="ORF">PMEA_00009339</name>
</gene>
<name>A0AAU9Y4E6_9CNID</name>
<evidence type="ECO:0000313" key="2">
    <source>
        <dbReference type="Proteomes" id="UP001159428"/>
    </source>
</evidence>
<evidence type="ECO:0000313" key="1">
    <source>
        <dbReference type="EMBL" id="CAH3168623.1"/>
    </source>
</evidence>
<feature type="non-terminal residue" evidence="1">
    <location>
        <position position="1"/>
    </location>
</feature>
<protein>
    <recommendedName>
        <fullName evidence="3">MULE transposase domain-containing protein</fullName>
    </recommendedName>
</protein>
<accession>A0AAU9Y4E6</accession>
<organism evidence="1 2">
    <name type="scientific">Pocillopora meandrina</name>
    <dbReference type="NCBI Taxonomy" id="46732"/>
    <lineage>
        <taxon>Eukaryota</taxon>
        <taxon>Metazoa</taxon>
        <taxon>Cnidaria</taxon>
        <taxon>Anthozoa</taxon>
        <taxon>Hexacorallia</taxon>
        <taxon>Scleractinia</taxon>
        <taxon>Astrocoeniina</taxon>
        <taxon>Pocilloporidae</taxon>
        <taxon>Pocillopora</taxon>
    </lineage>
</organism>
<proteinExistence type="predicted"/>
<dbReference type="Proteomes" id="UP001159428">
    <property type="component" value="Unassembled WGS sequence"/>
</dbReference>
<dbReference type="AlphaFoldDB" id="A0AAU9Y4E6"/>
<reference evidence="1 2" key="1">
    <citation type="submission" date="2022-05" db="EMBL/GenBank/DDBJ databases">
        <authorList>
            <consortium name="Genoscope - CEA"/>
            <person name="William W."/>
        </authorList>
    </citation>
    <scope>NUCLEOTIDE SEQUENCE [LARGE SCALE GENOMIC DNA]</scope>
</reference>
<sequence>GNVCRVSVVERASGELVLAPTTHNHPRQVGAGSAARITKRTEKEAVANLFKPPSAVVNEVLMEEQTDDPCPSLPQPVNLAKAANPLRQRLRLADSVGSSLNSSPNTSPENFLRGDIKVICGRRHLIFATQQQLEVQEPGLQSSYHHDRGTYQLLRKFMALPFLPAGAILEAFFKLKRKANTDQLKASANYVEQNWIVINTWPLSCWSVYLRAIRTNNDVERWHNGLNRRAQVG</sequence>
<comment type="caution">
    <text evidence="1">The sequence shown here is derived from an EMBL/GenBank/DDBJ whole genome shotgun (WGS) entry which is preliminary data.</text>
</comment>
<dbReference type="EMBL" id="CALNXJ010000185">
    <property type="protein sequence ID" value="CAH3168623.1"/>
    <property type="molecule type" value="Genomic_DNA"/>
</dbReference>
<keyword evidence="2" id="KW-1185">Reference proteome</keyword>